<organism evidence="5 6">
    <name type="scientific">Clostridium liquoris</name>
    <dbReference type="NCBI Taxonomy" id="1289519"/>
    <lineage>
        <taxon>Bacteria</taxon>
        <taxon>Bacillati</taxon>
        <taxon>Bacillota</taxon>
        <taxon>Clostridia</taxon>
        <taxon>Eubacteriales</taxon>
        <taxon>Clostridiaceae</taxon>
        <taxon>Clostridium</taxon>
    </lineage>
</organism>
<proteinExistence type="predicted"/>
<feature type="coiled-coil region" evidence="3">
    <location>
        <begin position="185"/>
        <end position="237"/>
    </location>
</feature>
<evidence type="ECO:0000313" key="5">
    <source>
        <dbReference type="EMBL" id="PRR79765.1"/>
    </source>
</evidence>
<dbReference type="RefSeq" id="WP_106062863.1">
    <property type="nucleotide sequence ID" value="NZ_PVXO01000016.1"/>
</dbReference>
<dbReference type="AlphaFoldDB" id="A0A2T0B7D3"/>
<dbReference type="Pfam" id="PF25990">
    <property type="entry name" value="Beta-barrel_YknX"/>
    <property type="match status" value="1"/>
</dbReference>
<dbReference type="Gene3D" id="2.40.30.170">
    <property type="match status" value="1"/>
</dbReference>
<protein>
    <submittedName>
        <fullName evidence="5">Multidrug resistance protein MdtN</fullName>
    </submittedName>
</protein>
<comment type="caution">
    <text evidence="5">The sequence shown here is derived from an EMBL/GenBank/DDBJ whole genome shotgun (WGS) entry which is preliminary data.</text>
</comment>
<accession>A0A2T0B7D3</accession>
<dbReference type="GO" id="GO:0030313">
    <property type="term" value="C:cell envelope"/>
    <property type="evidence" value="ECO:0007669"/>
    <property type="project" value="UniProtKB-SubCell"/>
</dbReference>
<feature type="domain" description="YknX-like beta-barrel" evidence="4">
    <location>
        <begin position="279"/>
        <end position="355"/>
    </location>
</feature>
<evidence type="ECO:0000256" key="1">
    <source>
        <dbReference type="ARBA" id="ARBA00004196"/>
    </source>
</evidence>
<comment type="subcellular location">
    <subcellularLocation>
        <location evidence="1">Cell envelope</location>
    </subcellularLocation>
</comment>
<dbReference type="InterPro" id="IPR050465">
    <property type="entry name" value="UPF0194_transport"/>
</dbReference>
<evidence type="ECO:0000256" key="2">
    <source>
        <dbReference type="ARBA" id="ARBA00023054"/>
    </source>
</evidence>
<dbReference type="Gene3D" id="2.40.420.20">
    <property type="match status" value="1"/>
</dbReference>
<sequence>MEKKAKFKFNKKKVSIFLIILIIFILGGAYFSKEKKDSYIKVDTAKVSKKKIVQTASATGNIEANYRNEIALNPAQKVGKVLVKEGQAVKKGDIVVELDSSDFKNQLEKQKINLENANNILNQLQGTSIVNEKNNAKNSVSQSEIALQNAKNNYDVVNKKYLQTKTLFQQGHVSKNEFEAAGKSLTDAENAIKTAQLSLNNAKNSLSNLDVNNNNKIVNQRNQIALIKTDIASLQDKIEQCNIKTDVDGKVVKNNAKENQYPKAGDSIIIDDTSKYKLSLDVSQYDAVNIKKGQKAAIKIKGIDKIYSGVVTDIGNIAQAKINTTGGDQEFKVNVKVTFDNADALIKAGYEGSADIVLNEKPSSIAIGFDGVKEDRAAKKKYVYVVDGNKVSKKYIKTGLESEYDVEVLEGLEEGEIYVINPPEKLKEGDLVSLKK</sequence>
<dbReference type="Gene3D" id="2.40.50.100">
    <property type="match status" value="1"/>
</dbReference>
<evidence type="ECO:0000259" key="4">
    <source>
        <dbReference type="Pfam" id="PF25990"/>
    </source>
</evidence>
<keyword evidence="2 3" id="KW-0175">Coiled coil</keyword>
<dbReference type="PANTHER" id="PTHR32347">
    <property type="entry name" value="EFFLUX SYSTEM COMPONENT YKNX-RELATED"/>
    <property type="match status" value="1"/>
</dbReference>
<reference evidence="5 6" key="1">
    <citation type="submission" date="2018-03" db="EMBL/GenBank/DDBJ databases">
        <title>Genome sequence of Clostridium liquoris DSM 100320.</title>
        <authorList>
            <person name="Poehlein A."/>
            <person name="Daniel R."/>
        </authorList>
    </citation>
    <scope>NUCLEOTIDE SEQUENCE [LARGE SCALE GENOMIC DNA]</scope>
    <source>
        <strain evidence="5 6">DSM 100320</strain>
    </source>
</reference>
<dbReference type="InterPro" id="IPR058636">
    <property type="entry name" value="Beta-barrel_YknX"/>
</dbReference>
<dbReference type="PANTHER" id="PTHR32347:SF14">
    <property type="entry name" value="EFFLUX SYSTEM COMPONENT YKNX-RELATED"/>
    <property type="match status" value="1"/>
</dbReference>
<dbReference type="OrthoDB" id="11589at2"/>
<dbReference type="EMBL" id="PVXO01000016">
    <property type="protein sequence ID" value="PRR79765.1"/>
    <property type="molecule type" value="Genomic_DNA"/>
</dbReference>
<feature type="coiled-coil region" evidence="3">
    <location>
        <begin position="100"/>
        <end position="160"/>
    </location>
</feature>
<gene>
    <name evidence="5" type="primary">mdtN</name>
    <name evidence="5" type="ORF">CLLI_06950</name>
</gene>
<name>A0A2T0B7D3_9CLOT</name>
<dbReference type="SUPFAM" id="SSF111369">
    <property type="entry name" value="HlyD-like secretion proteins"/>
    <property type="match status" value="1"/>
</dbReference>
<keyword evidence="6" id="KW-1185">Reference proteome</keyword>
<dbReference type="Proteomes" id="UP000239706">
    <property type="component" value="Unassembled WGS sequence"/>
</dbReference>
<evidence type="ECO:0000256" key="3">
    <source>
        <dbReference type="SAM" id="Coils"/>
    </source>
</evidence>
<evidence type="ECO:0000313" key="6">
    <source>
        <dbReference type="Proteomes" id="UP000239706"/>
    </source>
</evidence>